<evidence type="ECO:0000256" key="3">
    <source>
        <dbReference type="SAM" id="SignalP"/>
    </source>
</evidence>
<feature type="region of interest" description="Disordered" evidence="1">
    <location>
        <begin position="383"/>
        <end position="402"/>
    </location>
</feature>
<keyword evidence="3" id="KW-0732">Signal</keyword>
<feature type="transmembrane region" description="Helical" evidence="2">
    <location>
        <begin position="422"/>
        <end position="442"/>
    </location>
</feature>
<keyword evidence="2" id="KW-1133">Transmembrane helix</keyword>
<dbReference type="Pfam" id="PF18911">
    <property type="entry name" value="PKD_4"/>
    <property type="match status" value="1"/>
</dbReference>
<feature type="chain" id="PRO_5009524107" description="PKD domain-containing protein" evidence="3">
    <location>
        <begin position="22"/>
        <end position="456"/>
    </location>
</feature>
<dbReference type="AlphaFoldDB" id="A0A1F6ECI4"/>
<reference evidence="5 6" key="1">
    <citation type="journal article" date="2016" name="Nat. Commun.">
        <title>Thousands of microbial genomes shed light on interconnected biogeochemical processes in an aquifer system.</title>
        <authorList>
            <person name="Anantharaman K."/>
            <person name="Brown C.T."/>
            <person name="Hug L.A."/>
            <person name="Sharon I."/>
            <person name="Castelle C.J."/>
            <person name="Probst A.J."/>
            <person name="Thomas B.C."/>
            <person name="Singh A."/>
            <person name="Wilkins M.J."/>
            <person name="Karaoz U."/>
            <person name="Brodie E.L."/>
            <person name="Williams K.H."/>
            <person name="Hubbard S.S."/>
            <person name="Banfield J.F."/>
        </authorList>
    </citation>
    <scope>NUCLEOTIDE SEQUENCE [LARGE SCALE GENOMIC DNA]</scope>
</reference>
<gene>
    <name evidence="5" type="ORF">A3F27_03485</name>
</gene>
<name>A0A1F6ECI4_9BACT</name>
<proteinExistence type="predicted"/>
<organism evidence="5 6">
    <name type="scientific">Candidatus Kaiserbacteria bacterium RIFCSPHIGHO2_12_FULL_53_13</name>
    <dbReference type="NCBI Taxonomy" id="1798502"/>
    <lineage>
        <taxon>Bacteria</taxon>
        <taxon>Candidatus Kaiseribacteriota</taxon>
    </lineage>
</organism>
<dbReference type="PROSITE" id="PS50093">
    <property type="entry name" value="PKD"/>
    <property type="match status" value="1"/>
</dbReference>
<dbReference type="CDD" id="cd00146">
    <property type="entry name" value="PKD"/>
    <property type="match status" value="1"/>
</dbReference>
<dbReference type="Gene3D" id="2.60.40.10">
    <property type="entry name" value="Immunoglobulins"/>
    <property type="match status" value="2"/>
</dbReference>
<accession>A0A1F6ECI4</accession>
<comment type="caution">
    <text evidence="5">The sequence shown here is derived from an EMBL/GenBank/DDBJ whole genome shotgun (WGS) entry which is preliminary data.</text>
</comment>
<feature type="compositionally biased region" description="Low complexity" evidence="1">
    <location>
        <begin position="149"/>
        <end position="170"/>
    </location>
</feature>
<feature type="domain" description="PKD" evidence="4">
    <location>
        <begin position="211"/>
        <end position="252"/>
    </location>
</feature>
<keyword evidence="2" id="KW-0812">Transmembrane</keyword>
<evidence type="ECO:0000256" key="2">
    <source>
        <dbReference type="SAM" id="Phobius"/>
    </source>
</evidence>
<dbReference type="SUPFAM" id="SSF49299">
    <property type="entry name" value="PKD domain"/>
    <property type="match status" value="1"/>
</dbReference>
<sequence length="456" mass="48273">MSKLILATLCMLAFAPIGAYADSIEKFSFTTDPQSIAAGAASGQITIEAEDANGVPVNGNTVCMQVTSSSQSGEFSTNAANWSAEPIRILALTLSSSQYRRNFYYRDSANGTHTLRAQAALRPGTTCTTWSPESGVQWTATHSITVGGNQTQNDQQTDTSTTTSTSQTTQAPTSSYVPPPEPTIFADAGSDRTVIVGADVEFDGRAYNRNKESVDHVRFLWNFGDGATAEGPSVLHHFEYPGQYAVMLYIAEDRTSVSDKIIVTAEPARLAFSAISDGSVSIQNLAGRDLDLSRWIVRQLGREFMLPEHSVILAGQSMHISQRTLGFWSQLSAELDYPNGVMALRAGESTTDAPDIPAPAPSPVAPVSKAPLAAYTDAPSSVLDSDLVPSEESDGISATGTLTSASSTEVAAAASALSGDSYTWWLGALGLALAGGGALLAARRAGRREWDIIEEK</sequence>
<evidence type="ECO:0000259" key="4">
    <source>
        <dbReference type="PROSITE" id="PS50093"/>
    </source>
</evidence>
<dbReference type="InterPro" id="IPR000601">
    <property type="entry name" value="PKD_dom"/>
</dbReference>
<feature type="region of interest" description="Disordered" evidence="1">
    <location>
        <begin position="146"/>
        <end position="180"/>
    </location>
</feature>
<evidence type="ECO:0000313" key="5">
    <source>
        <dbReference type="EMBL" id="OGG70892.1"/>
    </source>
</evidence>
<dbReference type="InterPro" id="IPR013783">
    <property type="entry name" value="Ig-like_fold"/>
</dbReference>
<keyword evidence="2" id="KW-0472">Membrane</keyword>
<dbReference type="InterPro" id="IPR035986">
    <property type="entry name" value="PKD_dom_sf"/>
</dbReference>
<protein>
    <recommendedName>
        <fullName evidence="4">PKD domain-containing protein</fullName>
    </recommendedName>
</protein>
<evidence type="ECO:0000313" key="6">
    <source>
        <dbReference type="Proteomes" id="UP000176689"/>
    </source>
</evidence>
<feature type="signal peptide" evidence="3">
    <location>
        <begin position="1"/>
        <end position="21"/>
    </location>
</feature>
<dbReference type="EMBL" id="MFLP01000020">
    <property type="protein sequence ID" value="OGG70892.1"/>
    <property type="molecule type" value="Genomic_DNA"/>
</dbReference>
<dbReference type="Proteomes" id="UP000176689">
    <property type="component" value="Unassembled WGS sequence"/>
</dbReference>
<evidence type="ECO:0000256" key="1">
    <source>
        <dbReference type="SAM" id="MobiDB-lite"/>
    </source>
</evidence>